<dbReference type="STRING" id="1120995.SAMN02745245_01259"/>
<dbReference type="GO" id="GO:0003677">
    <property type="term" value="F:DNA binding"/>
    <property type="evidence" value="ECO:0007669"/>
    <property type="project" value="UniProtKB-KW"/>
</dbReference>
<dbReference type="InterPro" id="IPR052509">
    <property type="entry name" value="Metal_resp_DNA-bind_regulator"/>
</dbReference>
<accession>A0A1M5SRB2</accession>
<dbReference type="OrthoDB" id="9808017at2"/>
<dbReference type="EMBL" id="FQXI01000008">
    <property type="protein sequence ID" value="SHH40957.1"/>
    <property type="molecule type" value="Genomic_DNA"/>
</dbReference>
<dbReference type="SUPFAM" id="SSF46785">
    <property type="entry name" value="Winged helix' DNA-binding domain"/>
    <property type="match status" value="1"/>
</dbReference>
<keyword evidence="2" id="KW-0238">DNA-binding</keyword>
<dbReference type="PANTHER" id="PTHR33169:SF14">
    <property type="entry name" value="TRANSCRIPTIONAL REGULATOR RV3488"/>
    <property type="match status" value="1"/>
</dbReference>
<protein>
    <submittedName>
        <fullName evidence="2">DNA-binding transcriptional regulator, PadR family</fullName>
    </submittedName>
</protein>
<keyword evidence="3" id="KW-1185">Reference proteome</keyword>
<reference evidence="2 3" key="1">
    <citation type="submission" date="2016-11" db="EMBL/GenBank/DDBJ databases">
        <authorList>
            <person name="Jaros S."/>
            <person name="Januszkiewicz K."/>
            <person name="Wedrychowicz H."/>
        </authorList>
    </citation>
    <scope>NUCLEOTIDE SEQUENCE [LARGE SCALE GENOMIC DNA]</scope>
    <source>
        <strain evidence="2 3">DSM 21120</strain>
    </source>
</reference>
<dbReference type="InterPro" id="IPR005149">
    <property type="entry name" value="Tscrpt_reg_PadR_N"/>
</dbReference>
<dbReference type="Pfam" id="PF03551">
    <property type="entry name" value="PadR"/>
    <property type="match status" value="1"/>
</dbReference>
<dbReference type="InterPro" id="IPR036390">
    <property type="entry name" value="WH_DNA-bd_sf"/>
</dbReference>
<sequence length="110" mass="12876">MISSDIMRGYNDIIILSILNSEDNYGYAISQTIEKISDGNYTIKETTLYSALNRLEKKGYILSYDGTKTFGRARTYFKITELGKIYLREKVEEWKLTREVINNFMEEYNG</sequence>
<evidence type="ECO:0000313" key="3">
    <source>
        <dbReference type="Proteomes" id="UP000184032"/>
    </source>
</evidence>
<dbReference type="AlphaFoldDB" id="A0A1M5SRB2"/>
<dbReference type="RefSeq" id="WP_073184778.1">
    <property type="nucleotide sequence ID" value="NZ_FQXI01000008.1"/>
</dbReference>
<gene>
    <name evidence="2" type="ORF">SAMN02745245_01259</name>
</gene>
<dbReference type="Gene3D" id="1.10.10.10">
    <property type="entry name" value="Winged helix-like DNA-binding domain superfamily/Winged helix DNA-binding domain"/>
    <property type="match status" value="1"/>
</dbReference>
<feature type="domain" description="Transcription regulator PadR N-terminal" evidence="1">
    <location>
        <begin position="15"/>
        <end position="89"/>
    </location>
</feature>
<name>A0A1M5SRB2_9FIRM</name>
<dbReference type="InterPro" id="IPR036388">
    <property type="entry name" value="WH-like_DNA-bd_sf"/>
</dbReference>
<dbReference type="PANTHER" id="PTHR33169">
    <property type="entry name" value="PADR-FAMILY TRANSCRIPTIONAL REGULATOR"/>
    <property type="match status" value="1"/>
</dbReference>
<evidence type="ECO:0000313" key="2">
    <source>
        <dbReference type="EMBL" id="SHH40957.1"/>
    </source>
</evidence>
<evidence type="ECO:0000259" key="1">
    <source>
        <dbReference type="Pfam" id="PF03551"/>
    </source>
</evidence>
<proteinExistence type="predicted"/>
<dbReference type="Proteomes" id="UP000184032">
    <property type="component" value="Unassembled WGS sequence"/>
</dbReference>
<organism evidence="2 3">
    <name type="scientific">Anaerosphaera aminiphila DSM 21120</name>
    <dbReference type="NCBI Taxonomy" id="1120995"/>
    <lineage>
        <taxon>Bacteria</taxon>
        <taxon>Bacillati</taxon>
        <taxon>Bacillota</taxon>
        <taxon>Tissierellia</taxon>
        <taxon>Tissierellales</taxon>
        <taxon>Peptoniphilaceae</taxon>
        <taxon>Anaerosphaera</taxon>
    </lineage>
</organism>